<dbReference type="InterPro" id="IPR050034">
    <property type="entry name" value="Opp4A"/>
</dbReference>
<feature type="domain" description="Solute-binding protein family 5" evidence="7">
    <location>
        <begin position="128"/>
        <end position="522"/>
    </location>
</feature>
<dbReference type="Proteomes" id="UP001084197">
    <property type="component" value="Unassembled WGS sequence"/>
</dbReference>
<dbReference type="PROSITE" id="PS01040">
    <property type="entry name" value="SBP_BACTERIAL_5"/>
    <property type="match status" value="1"/>
</dbReference>
<comment type="subcellular location">
    <subcellularLocation>
        <location evidence="1">Cell membrane</location>
        <topology evidence="1">Lipid-anchor</topology>
    </subcellularLocation>
</comment>
<dbReference type="NCBIfam" id="NF045467">
    <property type="entry name" value="Opp4A"/>
    <property type="match status" value="1"/>
</dbReference>
<keyword evidence="9" id="KW-1185">Reference proteome</keyword>
<feature type="signal peptide" evidence="6">
    <location>
        <begin position="1"/>
        <end position="25"/>
    </location>
</feature>
<dbReference type="Gene3D" id="3.40.190.10">
    <property type="entry name" value="Periplasmic binding protein-like II"/>
    <property type="match status" value="1"/>
</dbReference>
<protein>
    <submittedName>
        <fullName evidence="8">Oligopeptide ABC transporter substrate-binding protein</fullName>
    </submittedName>
</protein>
<dbReference type="GO" id="GO:0042597">
    <property type="term" value="C:periplasmic space"/>
    <property type="evidence" value="ECO:0007669"/>
    <property type="project" value="UniProtKB-ARBA"/>
</dbReference>
<dbReference type="GO" id="GO:0015833">
    <property type="term" value="P:peptide transport"/>
    <property type="evidence" value="ECO:0007669"/>
    <property type="project" value="TreeGrafter"/>
</dbReference>
<gene>
    <name evidence="8" type="ORF">OWO01_10410</name>
</gene>
<dbReference type="CDD" id="cd08510">
    <property type="entry name" value="PBP2_Lactococcal_OppA_like"/>
    <property type="match status" value="1"/>
</dbReference>
<feature type="chain" id="PRO_5039926035" evidence="6">
    <location>
        <begin position="26"/>
        <end position="617"/>
    </location>
</feature>
<evidence type="ECO:0000313" key="8">
    <source>
        <dbReference type="EMBL" id="MCZ0703631.1"/>
    </source>
</evidence>
<evidence type="ECO:0000256" key="4">
    <source>
        <dbReference type="ARBA" id="ARBA00022729"/>
    </source>
</evidence>
<dbReference type="Pfam" id="PF00496">
    <property type="entry name" value="SBP_bac_5"/>
    <property type="match status" value="1"/>
</dbReference>
<comment type="similarity">
    <text evidence="2">Belongs to the bacterial solute-binding protein 5 family.</text>
</comment>
<evidence type="ECO:0000256" key="1">
    <source>
        <dbReference type="ARBA" id="ARBA00004193"/>
    </source>
</evidence>
<evidence type="ECO:0000256" key="6">
    <source>
        <dbReference type="SAM" id="SignalP"/>
    </source>
</evidence>
<dbReference type="PIRSF" id="PIRSF002741">
    <property type="entry name" value="MppA"/>
    <property type="match status" value="1"/>
</dbReference>
<dbReference type="EMBL" id="JAPRAT010000019">
    <property type="protein sequence ID" value="MCZ0703631.1"/>
    <property type="molecule type" value="Genomic_DNA"/>
</dbReference>
<comment type="caution">
    <text evidence="8">The sequence shown here is derived from an EMBL/GenBank/DDBJ whole genome shotgun (WGS) entry which is preliminary data.</text>
</comment>
<dbReference type="InterPro" id="IPR039424">
    <property type="entry name" value="SBP_5"/>
</dbReference>
<dbReference type="GO" id="GO:0043190">
    <property type="term" value="C:ATP-binding cassette (ABC) transporter complex"/>
    <property type="evidence" value="ECO:0007669"/>
    <property type="project" value="InterPro"/>
</dbReference>
<dbReference type="Gene3D" id="3.10.105.10">
    <property type="entry name" value="Dipeptide-binding Protein, Domain 3"/>
    <property type="match status" value="1"/>
</dbReference>
<dbReference type="AlphaFoldDB" id="A0A9J6RDK7"/>
<evidence type="ECO:0000256" key="5">
    <source>
        <dbReference type="SAM" id="MobiDB-lite"/>
    </source>
</evidence>
<reference evidence="8" key="1">
    <citation type="submission" date="2022-11" db="EMBL/GenBank/DDBJ databases">
        <title>WGS of Natronobacillus azotifigens 24KS-1, an anaerobic diazotrophic haloalkaliphile from soda-rich habitats.</title>
        <authorList>
            <person name="Sorokin D.Y."/>
            <person name="Merkel A.Y."/>
        </authorList>
    </citation>
    <scope>NUCLEOTIDE SEQUENCE</scope>
    <source>
        <strain evidence="8">24KS-1</strain>
    </source>
</reference>
<evidence type="ECO:0000256" key="3">
    <source>
        <dbReference type="ARBA" id="ARBA00022448"/>
    </source>
</evidence>
<feature type="compositionally biased region" description="Acidic residues" evidence="5">
    <location>
        <begin position="39"/>
        <end position="56"/>
    </location>
</feature>
<dbReference type="RefSeq" id="WP_268780393.1">
    <property type="nucleotide sequence ID" value="NZ_JAPRAT010000019.1"/>
</dbReference>
<dbReference type="InterPro" id="IPR030678">
    <property type="entry name" value="Peptide/Ni-bd"/>
</dbReference>
<feature type="region of interest" description="Disordered" evidence="5">
    <location>
        <begin position="27"/>
        <end position="71"/>
    </location>
</feature>
<dbReference type="InterPro" id="IPR000914">
    <property type="entry name" value="SBP_5_dom"/>
</dbReference>
<name>A0A9J6RDK7_9BACI</name>
<dbReference type="InterPro" id="IPR023765">
    <property type="entry name" value="SBP_5_CS"/>
</dbReference>
<dbReference type="PANTHER" id="PTHR30290:SF9">
    <property type="entry name" value="OLIGOPEPTIDE-BINDING PROTEIN APPA"/>
    <property type="match status" value="1"/>
</dbReference>
<keyword evidence="4 6" id="KW-0732">Signal</keyword>
<dbReference type="PANTHER" id="PTHR30290">
    <property type="entry name" value="PERIPLASMIC BINDING COMPONENT OF ABC TRANSPORTER"/>
    <property type="match status" value="1"/>
</dbReference>
<keyword evidence="3" id="KW-0813">Transport</keyword>
<dbReference type="SUPFAM" id="SSF53850">
    <property type="entry name" value="Periplasmic binding protein-like II"/>
    <property type="match status" value="1"/>
</dbReference>
<evidence type="ECO:0000313" key="9">
    <source>
        <dbReference type="Proteomes" id="UP001084197"/>
    </source>
</evidence>
<accession>A0A9J6RDK7</accession>
<dbReference type="GO" id="GO:1904680">
    <property type="term" value="F:peptide transmembrane transporter activity"/>
    <property type="evidence" value="ECO:0007669"/>
    <property type="project" value="TreeGrafter"/>
</dbReference>
<evidence type="ECO:0000256" key="2">
    <source>
        <dbReference type="ARBA" id="ARBA00005695"/>
    </source>
</evidence>
<organism evidence="8 9">
    <name type="scientific">Natronobacillus azotifigens</name>
    <dbReference type="NCBI Taxonomy" id="472978"/>
    <lineage>
        <taxon>Bacteria</taxon>
        <taxon>Bacillati</taxon>
        <taxon>Bacillota</taxon>
        <taxon>Bacilli</taxon>
        <taxon>Bacillales</taxon>
        <taxon>Bacillaceae</taxon>
        <taxon>Natronobacillus</taxon>
    </lineage>
</organism>
<evidence type="ECO:0000259" key="7">
    <source>
        <dbReference type="Pfam" id="PF00496"/>
    </source>
</evidence>
<proteinExistence type="inferred from homology"/>
<dbReference type="PROSITE" id="PS51257">
    <property type="entry name" value="PROKAR_LIPOPROTEIN"/>
    <property type="match status" value="1"/>
</dbReference>
<sequence>MKKSSLAKLLFAMMLILLLALVGCGSEDEDTQGEQNDQGQEEDTNGGDEDDAEDDGIYSIDDFSPVKTNEGEAIDGGTITFGLVSDTPFEGTLNHNFYSGNPDVQVIDWFSESLLAVDENYAYTQEGAATFEVNEEEQSITFTIRDNVNWHDGEPVTAEDWLFAHEVIGDPDYDGPRYGQTFTSIEGMEEYHAGEADTISGMEVIDEKTLKITYANFTPSLLSSGIWTYPLAKHIFEDIPVADMSSSDAVRREPIGFGPFIVESIVPGESVTYVKNEDYWRGEPTLDGLTLIVVNENVVVQSLQNGTVDLVNSFPTDQYPENADMSNVEFLGDIDNTYTYIGFKLGSWDAENNRVDMDPDAKMADVELRRAMWYAVDNATVGERFYNGLRWNATTLIPPSHPDFHDDTIEAPLYDPERANEILDAAGYEDVTGDGFREDPDGNELVINFASMSGGDTAEPLARYYIQSWEAVGLNVQLLDGRLIEFNSFYDRVGQRGEDDPAIDIYQAAWGVGSDVDPSGLYGPNAIFNFPRYESEGNDELLARGLSEEAFDHAYRQEVYSEWQEFMVEEIPVFPTVYRAILVPVNNRVVNYNIPTNAGSEIYRYQIGVTQEEPYTN</sequence>